<feature type="domain" description="N-acetyltransferase" evidence="1">
    <location>
        <begin position="68"/>
        <end position="207"/>
    </location>
</feature>
<dbReference type="SUPFAM" id="SSF55729">
    <property type="entry name" value="Acyl-CoA N-acyltransferases (Nat)"/>
    <property type="match status" value="1"/>
</dbReference>
<proteinExistence type="predicted"/>
<organism evidence="2 3">
    <name type="scientific">Lipingzhangella rawalii</name>
    <dbReference type="NCBI Taxonomy" id="2055835"/>
    <lineage>
        <taxon>Bacteria</taxon>
        <taxon>Bacillati</taxon>
        <taxon>Actinomycetota</taxon>
        <taxon>Actinomycetes</taxon>
        <taxon>Streptosporangiales</taxon>
        <taxon>Nocardiopsidaceae</taxon>
        <taxon>Lipingzhangella</taxon>
    </lineage>
</organism>
<dbReference type="PANTHER" id="PTHR42791">
    <property type="entry name" value="GNAT FAMILY ACETYLTRANSFERASE"/>
    <property type="match status" value="1"/>
</dbReference>
<dbReference type="RefSeq" id="WP_310913675.1">
    <property type="nucleotide sequence ID" value="NZ_JAVLVT010000010.1"/>
</dbReference>
<dbReference type="InterPro" id="IPR000182">
    <property type="entry name" value="GNAT_dom"/>
</dbReference>
<gene>
    <name evidence="2" type="ORF">RIF23_17565</name>
</gene>
<dbReference type="InterPro" id="IPR016181">
    <property type="entry name" value="Acyl_CoA_acyltransferase"/>
</dbReference>
<dbReference type="PANTHER" id="PTHR42791:SF1">
    <property type="entry name" value="N-ACETYLTRANSFERASE DOMAIN-CONTAINING PROTEIN"/>
    <property type="match status" value="1"/>
</dbReference>
<evidence type="ECO:0000313" key="3">
    <source>
        <dbReference type="Proteomes" id="UP001250214"/>
    </source>
</evidence>
<sequence length="209" mass="23340">MSQAPTNQVRAAHRADTAAVVRTLTRAFHDDPVFRWLFPDDATRRRDTARFFAIYAGLDHVPAGRCEVAVTEPSTGTVRGAAIWHSPKDRRAAPLELLRTAPHYLSLFHRRLPRVVRALAHVERQAPAQPHWYLADIGTDPAARGQGVGSALLRSGLARADAERMPTYLESSSVDNIAFYERFGFELCGEITGTDYPTMYRMWRPAQGA</sequence>
<dbReference type="Gene3D" id="3.40.630.30">
    <property type="match status" value="1"/>
</dbReference>
<dbReference type="CDD" id="cd04301">
    <property type="entry name" value="NAT_SF"/>
    <property type="match status" value="1"/>
</dbReference>
<dbReference type="InterPro" id="IPR052523">
    <property type="entry name" value="Trichothecene_AcTrans"/>
</dbReference>
<dbReference type="Proteomes" id="UP001250214">
    <property type="component" value="Unassembled WGS sequence"/>
</dbReference>
<keyword evidence="3" id="KW-1185">Reference proteome</keyword>
<dbReference type="EMBL" id="JAVLVT010000010">
    <property type="protein sequence ID" value="MDS1272101.1"/>
    <property type="molecule type" value="Genomic_DNA"/>
</dbReference>
<accession>A0ABU2HA07</accession>
<comment type="caution">
    <text evidence="2">The sequence shown here is derived from an EMBL/GenBank/DDBJ whole genome shotgun (WGS) entry which is preliminary data.</text>
</comment>
<protein>
    <submittedName>
        <fullName evidence="2">GNAT family N-acetyltransferase</fullName>
    </submittedName>
</protein>
<name>A0ABU2HA07_9ACTN</name>
<dbReference type="PROSITE" id="PS51186">
    <property type="entry name" value="GNAT"/>
    <property type="match status" value="1"/>
</dbReference>
<reference evidence="3" key="1">
    <citation type="submission" date="2023-07" db="EMBL/GenBank/DDBJ databases">
        <title>Novel species in the genus Lipingzhangella isolated from Sambhar Salt Lake.</title>
        <authorList>
            <person name="Jiya N."/>
            <person name="Kajale S."/>
            <person name="Sharma A."/>
        </authorList>
    </citation>
    <scope>NUCLEOTIDE SEQUENCE [LARGE SCALE GENOMIC DNA]</scope>
    <source>
        <strain evidence="3">LS1_29</strain>
    </source>
</reference>
<dbReference type="Pfam" id="PF00583">
    <property type="entry name" value="Acetyltransf_1"/>
    <property type="match status" value="1"/>
</dbReference>
<evidence type="ECO:0000259" key="1">
    <source>
        <dbReference type="PROSITE" id="PS51186"/>
    </source>
</evidence>
<evidence type="ECO:0000313" key="2">
    <source>
        <dbReference type="EMBL" id="MDS1272101.1"/>
    </source>
</evidence>